<protein>
    <submittedName>
        <fullName evidence="1">Uncharacterized protein</fullName>
    </submittedName>
</protein>
<name>A0ABR9L3V3_9PSEU</name>
<organism evidence="1 2">
    <name type="scientific">Amycolatopsis roodepoortensis</name>
    <dbReference type="NCBI Taxonomy" id="700274"/>
    <lineage>
        <taxon>Bacteria</taxon>
        <taxon>Bacillati</taxon>
        <taxon>Actinomycetota</taxon>
        <taxon>Actinomycetes</taxon>
        <taxon>Pseudonocardiales</taxon>
        <taxon>Pseudonocardiaceae</taxon>
        <taxon>Amycolatopsis</taxon>
    </lineage>
</organism>
<accession>A0ABR9L3V3</accession>
<sequence length="94" mass="11051">MSDEPTVWVIRIRDDIRAHMATNPPASFAETPETRDWYVRNCIRPLEDYVIEEVPGPLDRAREAEQERWEQAKAEIRREARQRFLDGKRRGSGG</sequence>
<dbReference type="Proteomes" id="UP000656548">
    <property type="component" value="Unassembled WGS sequence"/>
</dbReference>
<dbReference type="RefSeq" id="WP_191334896.1">
    <property type="nucleotide sequence ID" value="NZ_JADBEJ010000003.1"/>
</dbReference>
<evidence type="ECO:0000313" key="2">
    <source>
        <dbReference type="Proteomes" id="UP000656548"/>
    </source>
</evidence>
<dbReference type="EMBL" id="JADBEJ010000003">
    <property type="protein sequence ID" value="MBE1575052.1"/>
    <property type="molecule type" value="Genomic_DNA"/>
</dbReference>
<evidence type="ECO:0000313" key="1">
    <source>
        <dbReference type="EMBL" id="MBE1575052.1"/>
    </source>
</evidence>
<keyword evidence="2" id="KW-1185">Reference proteome</keyword>
<comment type="caution">
    <text evidence="1">The sequence shown here is derived from an EMBL/GenBank/DDBJ whole genome shotgun (WGS) entry which is preliminary data.</text>
</comment>
<reference evidence="1 2" key="1">
    <citation type="submission" date="2020-10" db="EMBL/GenBank/DDBJ databases">
        <title>Sequencing the genomes of 1000 actinobacteria strains.</title>
        <authorList>
            <person name="Klenk H.-P."/>
        </authorList>
    </citation>
    <scope>NUCLEOTIDE SEQUENCE [LARGE SCALE GENOMIC DNA]</scope>
    <source>
        <strain evidence="1 2">DSM 46661</strain>
    </source>
</reference>
<gene>
    <name evidence="1" type="ORF">H4W30_002099</name>
</gene>
<proteinExistence type="predicted"/>